<feature type="region of interest" description="Disordered" evidence="1">
    <location>
        <begin position="39"/>
        <end position="178"/>
    </location>
</feature>
<protein>
    <submittedName>
        <fullName evidence="2">Uncharacterized protein</fullName>
    </submittedName>
</protein>
<dbReference type="Proteomes" id="UP000288716">
    <property type="component" value="Unassembled WGS sequence"/>
</dbReference>
<feature type="region of interest" description="Disordered" evidence="1">
    <location>
        <begin position="346"/>
        <end position="365"/>
    </location>
</feature>
<feature type="compositionally biased region" description="Polar residues" evidence="1">
    <location>
        <begin position="286"/>
        <end position="298"/>
    </location>
</feature>
<feature type="compositionally biased region" description="Polar residues" evidence="1">
    <location>
        <begin position="258"/>
        <end position="275"/>
    </location>
</feature>
<dbReference type="STRING" id="299467.A0A443SKC3"/>
<dbReference type="InterPro" id="IPR055309">
    <property type="entry name" value="Znf318-like"/>
</dbReference>
<keyword evidence="3" id="KW-1185">Reference proteome</keyword>
<feature type="region of interest" description="Disordered" evidence="1">
    <location>
        <begin position="191"/>
        <end position="331"/>
    </location>
</feature>
<reference evidence="2 3" key="1">
    <citation type="journal article" date="2018" name="Gigascience">
        <title>Genomes of trombidid mites reveal novel predicted allergens and laterally-transferred genes associated with secondary metabolism.</title>
        <authorList>
            <person name="Dong X."/>
            <person name="Chaisiri K."/>
            <person name="Xia D."/>
            <person name="Armstrong S.D."/>
            <person name="Fang Y."/>
            <person name="Donnelly M.J."/>
            <person name="Kadowaki T."/>
            <person name="McGarry J.W."/>
            <person name="Darby A.C."/>
            <person name="Makepeace B.L."/>
        </authorList>
    </citation>
    <scope>NUCLEOTIDE SEQUENCE [LARGE SCALE GENOMIC DNA]</scope>
    <source>
        <strain evidence="2">UoL-UT</strain>
    </source>
</reference>
<feature type="compositionally biased region" description="Low complexity" evidence="1">
    <location>
        <begin position="42"/>
        <end position="51"/>
    </location>
</feature>
<dbReference type="OrthoDB" id="10072641at2759"/>
<feature type="compositionally biased region" description="Basic and acidic residues" evidence="1">
    <location>
        <begin position="302"/>
        <end position="329"/>
    </location>
</feature>
<feature type="region of interest" description="Disordered" evidence="1">
    <location>
        <begin position="385"/>
        <end position="436"/>
    </location>
</feature>
<feature type="region of interest" description="Disordered" evidence="1">
    <location>
        <begin position="1"/>
        <end position="25"/>
    </location>
</feature>
<sequence>MRYTPMVPQQSSSRVDIDDPDCYDPMRAVMNSWTPRFDEAPDWSSAYSSRSSPPPAPSRNSRDDVFQYRGPMPGQIQSNFDNSRYFNNHSVPSYESARFDTPTQPVRSILKGSRQNDGYDNHRGNSYNSCREAAPLPAPAPAPDLKDAEEEDSFLYGAETKEPISHPPHSVPQRSQIIDVKSVLIEPIPSAPEVRRASHPPQSPLPLFPTRPFSQIPQEKKQNCSYNSQTPPQQPTPPPSAPLPITAPPTQPEEKSEPVQQPSEPVQNNPVSISQLPRIPKVPQKPQENSTEISSKQVETNEDSRNETEEADNKAEEIEKLSQERERYDSQLTSLKALLDKTLKKEADLLRNRPQKTGSRDPQVIENQKLMADVRKRIEMVHDKHTEVSKKISKLQGETKNEETPVNNNAEDQPIVPSIAISNRRDENDDDEDDSDARFEYYDAGNHWCTDCDEIISKMKPYCEHLHSKDHWKKMDSDNEPWKPKNPKLKVAPSTDRITTAMKGNYFIPIKGFYCTLCATFTGNGNHAEEHLKTAKHNRAYMANRERRDRYKDKSGKENKEREREKRKAHSSSRESSPVSIRDPSPEVPDPKNDRKLKLDTIVCISNRDYRRAYKAHLKSILKQNKRRKVSSESTETPLTTTITPVLDNNEECEIDTGDIMASINEKCNDFDAMKEENYGLENDVCDEKDDEEVNHNSPPKSENSEEDVNFEVKYSPTKNFPHSTQSSKSSLVVVKQIVFDEDDDYMQTSKICEEANSIAGPLETASDGDEPSSMRTEDPVVNNVMFPVMDLNDLTKSPPYTANFHNSDDLLNHIDYN</sequence>
<feature type="compositionally biased region" description="Polar residues" evidence="1">
    <location>
        <begin position="75"/>
        <end position="93"/>
    </location>
</feature>
<gene>
    <name evidence="2" type="ORF">B4U80_12825</name>
</gene>
<evidence type="ECO:0000313" key="3">
    <source>
        <dbReference type="Proteomes" id="UP000288716"/>
    </source>
</evidence>
<feature type="region of interest" description="Disordered" evidence="1">
    <location>
        <begin position="534"/>
        <end position="594"/>
    </location>
</feature>
<comment type="caution">
    <text evidence="2">The sequence shown here is derived from an EMBL/GenBank/DDBJ whole genome shotgun (WGS) entry which is preliminary data.</text>
</comment>
<proteinExistence type="predicted"/>
<evidence type="ECO:0000256" key="1">
    <source>
        <dbReference type="SAM" id="MobiDB-lite"/>
    </source>
</evidence>
<feature type="compositionally biased region" description="Polar residues" evidence="1">
    <location>
        <begin position="212"/>
        <end position="227"/>
    </location>
</feature>
<feature type="compositionally biased region" description="Pro residues" evidence="1">
    <location>
        <begin position="232"/>
        <end position="251"/>
    </location>
</feature>
<dbReference type="AlphaFoldDB" id="A0A443SKC3"/>
<feature type="region of interest" description="Disordered" evidence="1">
    <location>
        <begin position="686"/>
        <end position="709"/>
    </location>
</feature>
<evidence type="ECO:0000313" key="2">
    <source>
        <dbReference type="EMBL" id="RWS27925.1"/>
    </source>
</evidence>
<dbReference type="EMBL" id="NCKV01001676">
    <property type="protein sequence ID" value="RWS27925.1"/>
    <property type="molecule type" value="Genomic_DNA"/>
</dbReference>
<dbReference type="GO" id="GO:0005654">
    <property type="term" value="C:nucleoplasm"/>
    <property type="evidence" value="ECO:0007669"/>
    <property type="project" value="TreeGrafter"/>
</dbReference>
<dbReference type="PANTHER" id="PTHR15577:SF2">
    <property type="entry name" value="ZINC FINGER PROTEIN 318"/>
    <property type="match status" value="1"/>
</dbReference>
<dbReference type="GO" id="GO:0045893">
    <property type="term" value="P:positive regulation of DNA-templated transcription"/>
    <property type="evidence" value="ECO:0007669"/>
    <property type="project" value="TreeGrafter"/>
</dbReference>
<accession>A0A443SKC3</accession>
<dbReference type="VEuPathDB" id="VectorBase:LDEU004114"/>
<feature type="compositionally biased region" description="Basic and acidic residues" evidence="1">
    <location>
        <begin position="544"/>
        <end position="566"/>
    </location>
</feature>
<dbReference type="GO" id="GO:0045892">
    <property type="term" value="P:negative regulation of DNA-templated transcription"/>
    <property type="evidence" value="ECO:0007669"/>
    <property type="project" value="TreeGrafter"/>
</dbReference>
<name>A0A443SKC3_9ACAR</name>
<dbReference type="PANTHER" id="PTHR15577">
    <property type="entry name" value="ZINC FINGER CONTAINING PROTEIN"/>
    <property type="match status" value="1"/>
</dbReference>
<organism evidence="2 3">
    <name type="scientific">Leptotrombidium deliense</name>
    <dbReference type="NCBI Taxonomy" id="299467"/>
    <lineage>
        <taxon>Eukaryota</taxon>
        <taxon>Metazoa</taxon>
        <taxon>Ecdysozoa</taxon>
        <taxon>Arthropoda</taxon>
        <taxon>Chelicerata</taxon>
        <taxon>Arachnida</taxon>
        <taxon>Acari</taxon>
        <taxon>Acariformes</taxon>
        <taxon>Trombidiformes</taxon>
        <taxon>Prostigmata</taxon>
        <taxon>Anystina</taxon>
        <taxon>Parasitengona</taxon>
        <taxon>Trombiculoidea</taxon>
        <taxon>Trombiculidae</taxon>
        <taxon>Leptotrombidium</taxon>
    </lineage>
</organism>